<accession>A0A158RG52</accession>
<dbReference type="AlphaFoldDB" id="A0A158RG52"/>
<gene>
    <name evidence="1" type="ordered locus">BCA_1913</name>
</gene>
<protein>
    <recommendedName>
        <fullName evidence="3">DUF3908 domain-containing protein</fullName>
    </recommendedName>
</protein>
<sequence length="139" mass="16926">MFMTYAQFVESTKKREFEEYHQFLRLQKELEELYDVEKDFVFFYPKNLFNNKELEFIIFLEDGFLIIENAKNGYRYEQFYCELVSKSLVRDDFNNSNQQLKLVFDNGKELMLNSLADSNQNWINEYASAIKELYKIILR</sequence>
<dbReference type="RefSeq" id="WP_000481190.1">
    <property type="nucleotide sequence ID" value="NC_012472.1"/>
</dbReference>
<evidence type="ECO:0008006" key="3">
    <source>
        <dbReference type="Google" id="ProtNLM"/>
    </source>
</evidence>
<dbReference type="PATRIC" id="fig|572264.18.peg.1857"/>
<evidence type="ECO:0000313" key="2">
    <source>
        <dbReference type="Proteomes" id="UP000002210"/>
    </source>
</evidence>
<dbReference type="Proteomes" id="UP000002210">
    <property type="component" value="Chromosome"/>
</dbReference>
<name>A0A158RG52_BACC3</name>
<dbReference type="EMBL" id="CP001407">
    <property type="protein sequence ID" value="ACO25915.1"/>
    <property type="molecule type" value="Genomic_DNA"/>
</dbReference>
<dbReference type="KEGG" id="bcx:BCA_1913"/>
<proteinExistence type="predicted"/>
<reference evidence="1 2" key="1">
    <citation type="submission" date="2009-02" db="EMBL/GenBank/DDBJ databases">
        <title>Genome sequence of Bacillus cereus 03BB102.</title>
        <authorList>
            <person name="Dodson R.J."/>
            <person name="Jackson P."/>
            <person name="Munk A.C."/>
            <person name="Brettin T."/>
            <person name="Bruce D."/>
            <person name="Detter C."/>
            <person name="Tapia R."/>
            <person name="Han C."/>
            <person name="Sutton G."/>
            <person name="Sims D."/>
        </authorList>
    </citation>
    <scope>NUCLEOTIDE SEQUENCE [LARGE SCALE GENOMIC DNA]</scope>
    <source>
        <strain evidence="1 2">03BB102</strain>
    </source>
</reference>
<organism evidence="1 2">
    <name type="scientific">Bacillus cereus (strain 03BB102)</name>
    <dbReference type="NCBI Taxonomy" id="572264"/>
    <lineage>
        <taxon>Bacteria</taxon>
        <taxon>Bacillati</taxon>
        <taxon>Bacillota</taxon>
        <taxon>Bacilli</taxon>
        <taxon>Bacillales</taxon>
        <taxon>Bacillaceae</taxon>
        <taxon>Bacillus</taxon>
        <taxon>Bacillus cereus group</taxon>
    </lineage>
</organism>
<evidence type="ECO:0000313" key="1">
    <source>
        <dbReference type="EMBL" id="ACO25915.1"/>
    </source>
</evidence>